<evidence type="ECO:0000256" key="3">
    <source>
        <dbReference type="SAM" id="MobiDB-lite"/>
    </source>
</evidence>
<dbReference type="PANTHER" id="PTHR34216">
    <property type="match status" value="1"/>
</dbReference>
<feature type="region of interest" description="Disordered" evidence="3">
    <location>
        <begin position="21"/>
        <end position="58"/>
    </location>
</feature>
<gene>
    <name evidence="6" type="ORF">SAMN05660657_05626</name>
</gene>
<evidence type="ECO:0000259" key="5">
    <source>
        <dbReference type="PROSITE" id="PS51677"/>
    </source>
</evidence>
<dbReference type="STRING" id="1296565.SAMN05660657_05626"/>
<dbReference type="CDD" id="cd10918">
    <property type="entry name" value="CE4_NodB_like_5s_6s"/>
    <property type="match status" value="1"/>
</dbReference>
<proteinExistence type="predicted"/>
<accession>A0A1I7DD60</accession>
<dbReference type="GO" id="GO:0005975">
    <property type="term" value="P:carbohydrate metabolic process"/>
    <property type="evidence" value="ECO:0007669"/>
    <property type="project" value="InterPro"/>
</dbReference>
<evidence type="ECO:0000313" key="7">
    <source>
        <dbReference type="Proteomes" id="UP000199546"/>
    </source>
</evidence>
<dbReference type="InterPro" id="IPR002509">
    <property type="entry name" value="NODB_dom"/>
</dbReference>
<dbReference type="PROSITE" id="PS51257">
    <property type="entry name" value="PROKAR_LIPOPROTEIN"/>
    <property type="match status" value="1"/>
</dbReference>
<dbReference type="PANTHER" id="PTHR34216:SF3">
    <property type="entry name" value="POLY-BETA-1,6-N-ACETYL-D-GLUCOSAMINE N-DEACETYLASE"/>
    <property type="match status" value="1"/>
</dbReference>
<dbReference type="GO" id="GO:0005576">
    <property type="term" value="C:extracellular region"/>
    <property type="evidence" value="ECO:0007669"/>
    <property type="project" value="UniProtKB-SubCell"/>
</dbReference>
<keyword evidence="2 4" id="KW-0732">Signal</keyword>
<reference evidence="7" key="1">
    <citation type="submission" date="2016-10" db="EMBL/GenBank/DDBJ databases">
        <authorList>
            <person name="Varghese N."/>
            <person name="Submissions S."/>
        </authorList>
    </citation>
    <scope>NUCLEOTIDE SEQUENCE [LARGE SCALE GENOMIC DNA]</scope>
    <source>
        <strain evidence="7">DSM 46136</strain>
    </source>
</reference>
<evidence type="ECO:0000313" key="6">
    <source>
        <dbReference type="EMBL" id="SFU09545.1"/>
    </source>
</evidence>
<dbReference type="Gene3D" id="3.20.20.370">
    <property type="entry name" value="Glycoside hydrolase/deacetylase"/>
    <property type="match status" value="1"/>
</dbReference>
<evidence type="ECO:0000256" key="1">
    <source>
        <dbReference type="ARBA" id="ARBA00004613"/>
    </source>
</evidence>
<dbReference type="AlphaFoldDB" id="A0A1I7DD60"/>
<evidence type="ECO:0000256" key="2">
    <source>
        <dbReference type="ARBA" id="ARBA00022729"/>
    </source>
</evidence>
<dbReference type="EMBL" id="FPBA01000047">
    <property type="protein sequence ID" value="SFU09545.1"/>
    <property type="molecule type" value="Genomic_DNA"/>
</dbReference>
<evidence type="ECO:0000256" key="4">
    <source>
        <dbReference type="SAM" id="SignalP"/>
    </source>
</evidence>
<feature type="compositionally biased region" description="Low complexity" evidence="3">
    <location>
        <begin position="21"/>
        <end position="47"/>
    </location>
</feature>
<protein>
    <submittedName>
        <fullName evidence="6">Peptidoglycan/xylan/chitin deacetylase, PgdA/CDA1 family</fullName>
    </submittedName>
</protein>
<keyword evidence="7" id="KW-1185">Reference proteome</keyword>
<feature type="chain" id="PRO_5039714265" evidence="4">
    <location>
        <begin position="25"/>
        <end position="286"/>
    </location>
</feature>
<organism evidence="6 7">
    <name type="scientific">Geodermatophilus amargosae</name>
    <dbReference type="NCBI Taxonomy" id="1296565"/>
    <lineage>
        <taxon>Bacteria</taxon>
        <taxon>Bacillati</taxon>
        <taxon>Actinomycetota</taxon>
        <taxon>Actinomycetes</taxon>
        <taxon>Geodermatophilales</taxon>
        <taxon>Geodermatophilaceae</taxon>
        <taxon>Geodermatophilus</taxon>
    </lineage>
</organism>
<comment type="subcellular location">
    <subcellularLocation>
        <location evidence="1">Secreted</location>
    </subcellularLocation>
</comment>
<dbReference type="InterPro" id="IPR051398">
    <property type="entry name" value="Polysacch_Deacetylase"/>
</dbReference>
<dbReference type="InterPro" id="IPR011330">
    <property type="entry name" value="Glyco_hydro/deAcase_b/a-brl"/>
</dbReference>
<dbReference type="OrthoDB" id="9763050at2"/>
<dbReference type="Proteomes" id="UP000199546">
    <property type="component" value="Unassembled WGS sequence"/>
</dbReference>
<dbReference type="RefSeq" id="WP_093585139.1">
    <property type="nucleotide sequence ID" value="NZ_FPBA01000047.1"/>
</dbReference>
<sequence>MRRRQFLTMAGAVVLAGCTRSAPATPTAATTSAPSTSAATSSATPSTSAPPTPGTPGEVLARSTVPVLCFHQLREFRADDSAYARTMITPPAVFTTQMQALRDGGYTPITAAALVDHLQFGTALPQRPVLLTFDDGSATHHSMALPVLTDLGFPAAFFPMTVVLNKPDWLSDDQLRDLDRAGMTIGAHTWDHQRTDRLTDDQWVTQLDQPKAQLAEILGHPVDLMAYPFGIWSPEVLSHVAAAGYRAAFQLSDPPDTAQPLLTIRRIMPPPTWDAPTLLGHLDSDF</sequence>
<dbReference type="PROSITE" id="PS51677">
    <property type="entry name" value="NODB"/>
    <property type="match status" value="1"/>
</dbReference>
<feature type="signal peptide" evidence="4">
    <location>
        <begin position="1"/>
        <end position="24"/>
    </location>
</feature>
<dbReference type="GO" id="GO:0016810">
    <property type="term" value="F:hydrolase activity, acting on carbon-nitrogen (but not peptide) bonds"/>
    <property type="evidence" value="ECO:0007669"/>
    <property type="project" value="InterPro"/>
</dbReference>
<dbReference type="SUPFAM" id="SSF88713">
    <property type="entry name" value="Glycoside hydrolase/deacetylase"/>
    <property type="match status" value="1"/>
</dbReference>
<feature type="domain" description="NodB homology" evidence="5">
    <location>
        <begin position="127"/>
        <end position="286"/>
    </location>
</feature>
<name>A0A1I7DD60_9ACTN</name>
<dbReference type="Pfam" id="PF01522">
    <property type="entry name" value="Polysacc_deac_1"/>
    <property type="match status" value="1"/>
</dbReference>